<evidence type="ECO:0000313" key="2">
    <source>
        <dbReference type="Proteomes" id="UP000789572"/>
    </source>
</evidence>
<reference evidence="1" key="1">
    <citation type="submission" date="2021-06" db="EMBL/GenBank/DDBJ databases">
        <authorList>
            <person name="Kallberg Y."/>
            <person name="Tangrot J."/>
            <person name="Rosling A."/>
        </authorList>
    </citation>
    <scope>NUCLEOTIDE SEQUENCE</scope>
    <source>
        <strain evidence="1">IA702</strain>
    </source>
</reference>
<dbReference type="EMBL" id="CAJVPJ010002525">
    <property type="protein sequence ID" value="CAG8623414.1"/>
    <property type="molecule type" value="Genomic_DNA"/>
</dbReference>
<proteinExistence type="predicted"/>
<protein>
    <submittedName>
        <fullName evidence="1">2056_t:CDS:1</fullName>
    </submittedName>
</protein>
<comment type="caution">
    <text evidence="1">The sequence shown here is derived from an EMBL/GenBank/DDBJ whole genome shotgun (WGS) entry which is preliminary data.</text>
</comment>
<organism evidence="1 2">
    <name type="scientific">Paraglomus occultum</name>
    <dbReference type="NCBI Taxonomy" id="144539"/>
    <lineage>
        <taxon>Eukaryota</taxon>
        <taxon>Fungi</taxon>
        <taxon>Fungi incertae sedis</taxon>
        <taxon>Mucoromycota</taxon>
        <taxon>Glomeromycotina</taxon>
        <taxon>Glomeromycetes</taxon>
        <taxon>Paraglomerales</taxon>
        <taxon>Paraglomeraceae</taxon>
        <taxon>Paraglomus</taxon>
    </lineage>
</organism>
<sequence length="71" mass="8103">MSTTISQLQLYVKSSFTNPKEIELGDDEDILQRGYGRRKVNTLAEEMVTEKKVVVENVDSNIEGEEDKKII</sequence>
<name>A0A9N9D230_9GLOM</name>
<dbReference type="Proteomes" id="UP000789572">
    <property type="component" value="Unassembled WGS sequence"/>
</dbReference>
<keyword evidence="2" id="KW-1185">Reference proteome</keyword>
<accession>A0A9N9D230</accession>
<dbReference type="AlphaFoldDB" id="A0A9N9D230"/>
<evidence type="ECO:0000313" key="1">
    <source>
        <dbReference type="EMBL" id="CAG8623414.1"/>
    </source>
</evidence>
<gene>
    <name evidence="1" type="ORF">POCULU_LOCUS8534</name>
</gene>